<dbReference type="Proteomes" id="UP000189970">
    <property type="component" value="Unassembled WGS sequence"/>
</dbReference>
<dbReference type="RefSeq" id="WP_079344816.1">
    <property type="nucleotide sequence ID" value="NZ_MVAB01000001.1"/>
</dbReference>
<sequence length="264" mass="31881">MVKINKNEYKLILIDSNVISEIIYNGNVDRPAFFNYVIENQGVICFTFYNVLEIKNGYEERWDNFLEIFSLYPCAILKPFWSITFDEIEMFNNKTSNIYPIFNHFSILGKDESYHFKKWIEEVLELAKSSLMYEQNLFRNTIEYFNSRRELSEIRVRKEFYKKMKIDRLDSVLLREINANRLHKSNDFQSIKIMYQSFFHRYKNLRRDLRISDINDIAINAVVPYVDIIITEKYQSQVLKEMKLQDIKSFRISDFFTGKVYPII</sequence>
<accession>A0A1V4DE26</accession>
<comment type="caution">
    <text evidence="1">The sequence shown here is derived from an EMBL/GenBank/DDBJ whole genome shotgun (WGS) entry which is preliminary data.</text>
</comment>
<name>A0A1V4DE26_9ENTE</name>
<evidence type="ECO:0000313" key="2">
    <source>
        <dbReference type="Proteomes" id="UP000189970"/>
    </source>
</evidence>
<dbReference type="AlphaFoldDB" id="A0A1V4DE26"/>
<keyword evidence="2" id="KW-1185">Reference proteome</keyword>
<gene>
    <name evidence="1" type="ORF">BW731_00610</name>
</gene>
<proteinExistence type="predicted"/>
<organism evidence="1 2">
    <name type="scientific">Vagococcus martis</name>
    <dbReference type="NCBI Taxonomy" id="1768210"/>
    <lineage>
        <taxon>Bacteria</taxon>
        <taxon>Bacillati</taxon>
        <taxon>Bacillota</taxon>
        <taxon>Bacilli</taxon>
        <taxon>Lactobacillales</taxon>
        <taxon>Enterococcaceae</taxon>
        <taxon>Vagococcus</taxon>
    </lineage>
</organism>
<evidence type="ECO:0000313" key="1">
    <source>
        <dbReference type="EMBL" id="OPF86804.1"/>
    </source>
</evidence>
<reference evidence="1 2" key="1">
    <citation type="submission" date="2017-02" db="EMBL/GenBank/DDBJ databases">
        <title>Vagococcus cremeus sp. nov., isolated from the small intestine of a marten, Martes flavigula.</title>
        <authorList>
            <person name="Tak E.J."/>
            <person name="Bae J.-W."/>
        </authorList>
    </citation>
    <scope>NUCLEOTIDE SEQUENCE [LARGE SCALE GENOMIC DNA]</scope>
    <source>
        <strain evidence="1 2">D7T301</strain>
    </source>
</reference>
<dbReference type="EMBL" id="MVAB01000001">
    <property type="protein sequence ID" value="OPF86804.1"/>
    <property type="molecule type" value="Genomic_DNA"/>
</dbReference>
<protein>
    <submittedName>
        <fullName evidence="1">Uncharacterized protein</fullName>
    </submittedName>
</protein>